<dbReference type="Proteomes" id="UP000251717">
    <property type="component" value="Unassembled WGS sequence"/>
</dbReference>
<dbReference type="PANTHER" id="PTHR12835:SF5">
    <property type="entry name" value="BIOTIN--PROTEIN LIGASE"/>
    <property type="match status" value="1"/>
</dbReference>
<dbReference type="SUPFAM" id="SSF55681">
    <property type="entry name" value="Class II aaRS and biotin synthetases"/>
    <property type="match status" value="1"/>
</dbReference>
<dbReference type="AlphaFoldDB" id="A0A315XPD6"/>
<dbReference type="PANTHER" id="PTHR12835">
    <property type="entry name" value="BIOTIN PROTEIN LIGASE"/>
    <property type="match status" value="1"/>
</dbReference>
<comment type="caution">
    <text evidence="3">The sequence shown here is derived from an EMBL/GenBank/DDBJ whole genome shotgun (WGS) entry which is preliminary data.</text>
</comment>
<dbReference type="EC" id="6.3.4.15" evidence="3"/>
<dbReference type="InterPro" id="IPR045864">
    <property type="entry name" value="aa-tRNA-synth_II/BPL/LPL"/>
</dbReference>
<dbReference type="EMBL" id="MZGS01000014">
    <property type="protein sequence ID" value="PWB88215.1"/>
    <property type="molecule type" value="Genomic_DNA"/>
</dbReference>
<dbReference type="NCBIfam" id="TIGR00121">
    <property type="entry name" value="birA_ligase"/>
    <property type="match status" value="1"/>
</dbReference>
<dbReference type="CDD" id="cd16442">
    <property type="entry name" value="BPL"/>
    <property type="match status" value="1"/>
</dbReference>
<dbReference type="InterPro" id="IPR004408">
    <property type="entry name" value="Biotin_CoA_COase_ligase"/>
</dbReference>
<dbReference type="InterPro" id="IPR008988">
    <property type="entry name" value="Transcriptional_repressor_C"/>
</dbReference>
<keyword evidence="1 3" id="KW-0436">Ligase</keyword>
<accession>A0A315XPD6</accession>
<dbReference type="GO" id="GO:0004077">
    <property type="term" value="F:biotin--[biotin carboxyl-carrier protein] ligase activity"/>
    <property type="evidence" value="ECO:0007669"/>
    <property type="project" value="UniProtKB-EC"/>
</dbReference>
<evidence type="ECO:0000313" key="3">
    <source>
        <dbReference type="EMBL" id="PWB88215.1"/>
    </source>
</evidence>
<gene>
    <name evidence="3" type="primary">birA</name>
    <name evidence="3" type="ORF">MBBTH_03600</name>
</gene>
<dbReference type="OrthoDB" id="46252at2157"/>
<protein>
    <submittedName>
        <fullName evidence="3">Bifunctional ligase/repressor BirA</fullName>
        <ecNumber evidence="3">6.3.4.15</ecNumber>
    </submittedName>
</protein>
<dbReference type="SUPFAM" id="SSF50037">
    <property type="entry name" value="C-terminal domain of transcriptional repressors"/>
    <property type="match status" value="1"/>
</dbReference>
<evidence type="ECO:0000313" key="4">
    <source>
        <dbReference type="Proteomes" id="UP000251717"/>
    </source>
</evidence>
<proteinExistence type="predicted"/>
<dbReference type="Gene3D" id="2.30.30.100">
    <property type="match status" value="1"/>
</dbReference>
<dbReference type="Pfam" id="PF03099">
    <property type="entry name" value="BPL_LplA_LipB"/>
    <property type="match status" value="1"/>
</dbReference>
<dbReference type="Gene3D" id="3.30.930.10">
    <property type="entry name" value="Bira Bifunctional Protein, Domain 2"/>
    <property type="match status" value="1"/>
</dbReference>
<dbReference type="RefSeq" id="WP_116591345.1">
    <property type="nucleotide sequence ID" value="NZ_MZGS01000014.1"/>
</dbReference>
<name>A0A315XPD6_9EURY</name>
<organism evidence="3 4">
    <name type="scientific">Methanobrevibacter thaueri</name>
    <dbReference type="NCBI Taxonomy" id="190975"/>
    <lineage>
        <taxon>Archaea</taxon>
        <taxon>Methanobacteriati</taxon>
        <taxon>Methanobacteriota</taxon>
        <taxon>Methanomada group</taxon>
        <taxon>Methanobacteria</taxon>
        <taxon>Methanobacteriales</taxon>
        <taxon>Methanobacteriaceae</taxon>
        <taxon>Methanobrevibacter</taxon>
    </lineage>
</organism>
<evidence type="ECO:0000259" key="2">
    <source>
        <dbReference type="PROSITE" id="PS51733"/>
    </source>
</evidence>
<dbReference type="GO" id="GO:0005737">
    <property type="term" value="C:cytoplasm"/>
    <property type="evidence" value="ECO:0007669"/>
    <property type="project" value="TreeGrafter"/>
</dbReference>
<evidence type="ECO:0000256" key="1">
    <source>
        <dbReference type="ARBA" id="ARBA00022598"/>
    </source>
</evidence>
<feature type="domain" description="BPL/LPL catalytic" evidence="2">
    <location>
        <begin position="59"/>
        <end position="239"/>
    </location>
</feature>
<reference evidence="3 4" key="1">
    <citation type="submission" date="2017-03" db="EMBL/GenBank/DDBJ databases">
        <title>Genome sequence of Methanobrevibacter thaueri.</title>
        <authorList>
            <person name="Poehlein A."/>
            <person name="Seedorf H."/>
            <person name="Daniel R."/>
        </authorList>
    </citation>
    <scope>NUCLEOTIDE SEQUENCE [LARGE SCALE GENOMIC DNA]</scope>
    <source>
        <strain evidence="3 4">DSM 11995</strain>
    </source>
</reference>
<dbReference type="PROSITE" id="PS51733">
    <property type="entry name" value="BPL_LPL_CATALYTIC"/>
    <property type="match status" value="1"/>
</dbReference>
<keyword evidence="4" id="KW-1185">Reference proteome</keyword>
<sequence length="305" mass="33836">MRKEIIELLKKENKLSDEAISELKDINIHDFSEIIEEIGTQPTEHIKASEISKDLDTTWAGKNLYVFDEVKSTNTVAKFLAMNGAENGTVVISEKQTDAKGRSGKAWASPVGGIWLSLIVKPNVDYSKLPMITIGTGVAVAKAIERTGITSAEIKWPNDIIIHDKKVCGILTEAVTTFNTIDSVIIGVGIDANIDIDDFPEELQDGTTTLADELGRKEDENVLIRLFLEEFEKIAETFNEGDYESILKDWRKRSYSVGKIVEVREPFNKNFDAYVVGIGREGALIVEKIDGTLEKVISGECIIKK</sequence>
<dbReference type="InterPro" id="IPR004143">
    <property type="entry name" value="BPL_LPL_catalytic"/>
</dbReference>